<evidence type="ECO:0000313" key="2">
    <source>
        <dbReference type="Proteomes" id="UP000233398"/>
    </source>
</evidence>
<organism evidence="1 2">
    <name type="scientific">Rhodohalobacter barkolensis</name>
    <dbReference type="NCBI Taxonomy" id="2053187"/>
    <lineage>
        <taxon>Bacteria</taxon>
        <taxon>Pseudomonadati</taxon>
        <taxon>Balneolota</taxon>
        <taxon>Balneolia</taxon>
        <taxon>Balneolales</taxon>
        <taxon>Balneolaceae</taxon>
        <taxon>Rhodohalobacter</taxon>
    </lineage>
</organism>
<dbReference type="OrthoDB" id="5688165at2"/>
<protein>
    <submittedName>
        <fullName evidence="1">Uncharacterized protein</fullName>
    </submittedName>
</protein>
<dbReference type="EMBL" id="PISP01000001">
    <property type="protein sequence ID" value="PKD44686.1"/>
    <property type="molecule type" value="Genomic_DNA"/>
</dbReference>
<accession>A0A2N0VKG5</accession>
<dbReference type="Proteomes" id="UP000233398">
    <property type="component" value="Unassembled WGS sequence"/>
</dbReference>
<evidence type="ECO:0000313" key="1">
    <source>
        <dbReference type="EMBL" id="PKD44686.1"/>
    </source>
</evidence>
<comment type="caution">
    <text evidence="1">The sequence shown here is derived from an EMBL/GenBank/DDBJ whole genome shotgun (WGS) entry which is preliminary data.</text>
</comment>
<name>A0A2N0VKG5_9BACT</name>
<sequence>MIPQLFINHTSNVLGETHEGLSGAKIVEYCSAYAIDFDVDIPHPTYPFSTDLPNKRTALRENLSAFSPEQQYIIIKNLCDLPQFSENKSVKDLKIKLITRYDELDETGEKISEPLIESTKHWLSDYPESLKLFDEALTKFNADMFQRNTLDDLRLSLEVLLKNLLGNDKSLENQLGPVGTYVKENGGSKELVNMFVKLLDYFSKYHNTFIKHNDSVVEAEVEIMFEMTSSFMKFLIRIG</sequence>
<proteinExistence type="predicted"/>
<keyword evidence="2" id="KW-1185">Reference proteome</keyword>
<dbReference type="AlphaFoldDB" id="A0A2N0VKG5"/>
<reference evidence="1 2" key="1">
    <citation type="submission" date="2017-11" db="EMBL/GenBank/DDBJ databases">
        <title>Rhodohalobacter 15182 sp. nov., isolated from a salt lake.</title>
        <authorList>
            <person name="Han S."/>
        </authorList>
    </citation>
    <scope>NUCLEOTIDE SEQUENCE [LARGE SCALE GENOMIC DNA]</scope>
    <source>
        <strain evidence="1 2">15182</strain>
    </source>
</reference>
<gene>
    <name evidence="1" type="ORF">CWD77_04270</name>
</gene>
<dbReference type="RefSeq" id="WP_101071976.1">
    <property type="nucleotide sequence ID" value="NZ_PISP01000001.1"/>
</dbReference>